<feature type="signal peptide" evidence="1">
    <location>
        <begin position="1"/>
        <end position="19"/>
    </location>
</feature>
<dbReference type="EMBL" id="OC000677">
    <property type="protein sequence ID" value="CAD7258043.1"/>
    <property type="molecule type" value="Genomic_DNA"/>
</dbReference>
<dbReference type="AlphaFoldDB" id="A0A7R9FWR4"/>
<evidence type="ECO:0000256" key="1">
    <source>
        <dbReference type="SAM" id="SignalP"/>
    </source>
</evidence>
<keyword evidence="1" id="KW-0732">Signal</keyword>
<protein>
    <recommendedName>
        <fullName evidence="3">Secreted protein</fullName>
    </recommendedName>
</protein>
<accession>A0A7R9FWR4</accession>
<sequence>MSARKLGGVLLLFFLWSLGKQNRRDVSQRVRFSIRRKVVMAGCVMTSGPQCLHENGRGRLRRIGSVVSWTISRSRDRERHLGLGTHEVL</sequence>
<evidence type="ECO:0000313" key="2">
    <source>
        <dbReference type="EMBL" id="CAD7258043.1"/>
    </source>
</evidence>
<proteinExistence type="predicted"/>
<reference evidence="2" key="1">
    <citation type="submission" date="2020-11" db="EMBL/GenBank/DDBJ databases">
        <authorList>
            <person name="Tran Van P."/>
        </authorList>
    </citation>
    <scope>NUCLEOTIDE SEQUENCE</scope>
</reference>
<evidence type="ECO:0008006" key="3">
    <source>
        <dbReference type="Google" id="ProtNLM"/>
    </source>
</evidence>
<gene>
    <name evidence="2" type="ORF">TSIB3V08_LOCUS2286</name>
</gene>
<feature type="chain" id="PRO_5030756217" description="Secreted protein" evidence="1">
    <location>
        <begin position="20"/>
        <end position="89"/>
    </location>
</feature>
<organism evidence="2">
    <name type="scientific">Timema shepardi</name>
    <name type="common">Walking stick</name>
    <dbReference type="NCBI Taxonomy" id="629360"/>
    <lineage>
        <taxon>Eukaryota</taxon>
        <taxon>Metazoa</taxon>
        <taxon>Ecdysozoa</taxon>
        <taxon>Arthropoda</taxon>
        <taxon>Hexapoda</taxon>
        <taxon>Insecta</taxon>
        <taxon>Pterygota</taxon>
        <taxon>Neoptera</taxon>
        <taxon>Polyneoptera</taxon>
        <taxon>Phasmatodea</taxon>
        <taxon>Timematodea</taxon>
        <taxon>Timematoidea</taxon>
        <taxon>Timematidae</taxon>
        <taxon>Timema</taxon>
    </lineage>
</organism>
<name>A0A7R9FWR4_TIMSH</name>